<gene>
    <name evidence="1" type="ORF">S06H3_59857</name>
</gene>
<sequence length="55" mass="6426">MYVDPSNRATYAAKVGVWDWNIKTGKFYLDPIIKNILGYTDEEIPNDLEVWVTYV</sequence>
<evidence type="ECO:0008006" key="2">
    <source>
        <dbReference type="Google" id="ProtNLM"/>
    </source>
</evidence>
<dbReference type="AlphaFoldDB" id="X1P8M4"/>
<reference evidence="1" key="1">
    <citation type="journal article" date="2014" name="Front. Microbiol.">
        <title>High frequency of phylogenetically diverse reductive dehalogenase-homologous genes in deep subseafloor sedimentary metagenomes.</title>
        <authorList>
            <person name="Kawai M."/>
            <person name="Futagami T."/>
            <person name="Toyoda A."/>
            <person name="Takaki Y."/>
            <person name="Nishi S."/>
            <person name="Hori S."/>
            <person name="Arai W."/>
            <person name="Tsubouchi T."/>
            <person name="Morono Y."/>
            <person name="Uchiyama I."/>
            <person name="Ito T."/>
            <person name="Fujiyama A."/>
            <person name="Inagaki F."/>
            <person name="Takami H."/>
        </authorList>
    </citation>
    <scope>NUCLEOTIDE SEQUENCE</scope>
    <source>
        <strain evidence="1">Expedition CK06-06</strain>
    </source>
</reference>
<feature type="non-terminal residue" evidence="1">
    <location>
        <position position="55"/>
    </location>
</feature>
<dbReference type="Gene3D" id="3.30.450.20">
    <property type="entry name" value="PAS domain"/>
    <property type="match status" value="1"/>
</dbReference>
<protein>
    <recommendedName>
        <fullName evidence="2">PAS domain-containing protein</fullName>
    </recommendedName>
</protein>
<evidence type="ECO:0000313" key="1">
    <source>
        <dbReference type="EMBL" id="GAI52647.1"/>
    </source>
</evidence>
<accession>X1P8M4</accession>
<comment type="caution">
    <text evidence="1">The sequence shown here is derived from an EMBL/GenBank/DDBJ whole genome shotgun (WGS) entry which is preliminary data.</text>
</comment>
<organism evidence="1">
    <name type="scientific">marine sediment metagenome</name>
    <dbReference type="NCBI Taxonomy" id="412755"/>
    <lineage>
        <taxon>unclassified sequences</taxon>
        <taxon>metagenomes</taxon>
        <taxon>ecological metagenomes</taxon>
    </lineage>
</organism>
<proteinExistence type="predicted"/>
<name>X1P8M4_9ZZZZ</name>
<dbReference type="EMBL" id="BARV01038961">
    <property type="protein sequence ID" value="GAI52647.1"/>
    <property type="molecule type" value="Genomic_DNA"/>
</dbReference>